<dbReference type="KEGG" id="hsc:HVS_05050"/>
<gene>
    <name evidence="3" type="ORF">B9R14_09605</name>
    <name evidence="2" type="ORF">HVS_05050</name>
</gene>
<dbReference type="EMBL" id="NEMB01000003">
    <property type="protein sequence ID" value="PQQ66967.1"/>
    <property type="molecule type" value="Genomic_DNA"/>
</dbReference>
<dbReference type="RefSeq" id="WP_101299797.1">
    <property type="nucleotide sequence ID" value="NZ_CP025197.1"/>
</dbReference>
<evidence type="ECO:0000313" key="4">
    <source>
        <dbReference type="Proteomes" id="UP000233534"/>
    </source>
</evidence>
<keyword evidence="4" id="KW-1185">Reference proteome</keyword>
<dbReference type="NCBIfam" id="TIGR03986">
    <property type="entry name" value="TIGR03986 family CRISPR-associated RAMP protein"/>
    <property type="match status" value="1"/>
</dbReference>
<dbReference type="Proteomes" id="UP000233534">
    <property type="component" value="Chromosome"/>
</dbReference>
<accession>A0A2K9EGA6</accession>
<evidence type="ECO:0000256" key="1">
    <source>
        <dbReference type="SAM" id="MobiDB-lite"/>
    </source>
</evidence>
<protein>
    <submittedName>
        <fullName evidence="3">CRISPR-associated RAMP family protein</fullName>
    </submittedName>
</protein>
<evidence type="ECO:0000313" key="3">
    <source>
        <dbReference type="EMBL" id="PQQ66967.1"/>
    </source>
</evidence>
<feature type="region of interest" description="Disordered" evidence="1">
    <location>
        <begin position="614"/>
        <end position="670"/>
    </location>
</feature>
<sequence length="682" mass="78975">MAKNNTKPAFKSKAPYNFIGLENFVLDRCGDEKELSMHGKYHENLKTGYLTYEIETVSLLHISDGDGKLFKNPEGKYVIPGNTIRGMTRYNASIFSFSSVINEAHGKEDIKNRRFYFRTFASKDTEMSKWYKIKTGLKQYKRSGYRFSILEKVHAGYMRKRGNEYIITPAVKLENTRTREGNQPGKMHSYTPIHEYELRSKNISGIKYLYKSGLKREDYKKKEKLKENRESNFAPYYCDINYSINNGKAQVDINGKHKGTIANSDYIEGKVHHYLIFEEDRESAEIVITKEQAELYEEDLNYTNKLHGKKHSYYALPKNGEVKPVFYIKDDEGVVFGFTPYLRLSAKGSIHDGIPKAHMEYEGVDFVDAMFGWKDFKTKLSFQDAVCESDNPRLTENYEIVLGEPKPSWYRGYLKQRKENSLESYNTEGFEIRGRKFYWMKKDIEGKNIGNREDSESKISTVIKCYDEKTKFKGKVVFENLSDEELGLLIYSLKQGDTEGYFNIGKGKPYGFGKCKIKITGLKIEDINAKYSSFNPDFEKSEEIEKYIDSFKKYIVENYKKKVNSVNEIKSYREFELSKKTIENDKAKYMKVGDFAKKAELPDIEDVINEDGDVVSNKMGSGKMGSDKERNHNGAGRKNDYKKHKNKTSGSGDRGYGKYNEGRNRNLNTNAFDILKNLKLDD</sequence>
<dbReference type="InterPro" id="IPR023825">
    <property type="entry name" value="CRISPR-assoc_RAMP_BGP1436"/>
</dbReference>
<organism evidence="2 4">
    <name type="scientific">Acetivibrio saccincola</name>
    <dbReference type="NCBI Taxonomy" id="1677857"/>
    <lineage>
        <taxon>Bacteria</taxon>
        <taxon>Bacillati</taxon>
        <taxon>Bacillota</taxon>
        <taxon>Clostridia</taxon>
        <taxon>Eubacteriales</taxon>
        <taxon>Oscillospiraceae</taxon>
        <taxon>Acetivibrio</taxon>
    </lineage>
</organism>
<dbReference type="EMBL" id="CP025197">
    <property type="protein sequence ID" value="AUG56943.1"/>
    <property type="molecule type" value="Genomic_DNA"/>
</dbReference>
<reference evidence="3 5" key="2">
    <citation type="journal article" date="2018" name="Syst. Appl. Microbiol.">
        <title>Characterization and high-quality draft genome sequence of Herbivorax saccincola A7, an anaerobic, alkaliphilic, thermophilic, cellulolytic, and xylanolytic bacterium.</title>
        <authorList>
            <person name="Aikawa S."/>
            <person name="Baramee S."/>
            <person name="Sermsathanaswadi J."/>
            <person name="Thianheng P."/>
            <person name="Tachaapaikoon C."/>
            <person name="Shikata A."/>
            <person name="Waeonukul R."/>
            <person name="Pason P."/>
            <person name="Ratanakhanokchai K."/>
            <person name="Kosugi A."/>
        </authorList>
    </citation>
    <scope>NUCLEOTIDE SEQUENCE [LARGE SCALE GENOMIC DNA]</scope>
    <source>
        <strain evidence="3 5">A7</strain>
    </source>
</reference>
<proteinExistence type="predicted"/>
<dbReference type="OrthoDB" id="5362408at2"/>
<evidence type="ECO:0000313" key="2">
    <source>
        <dbReference type="EMBL" id="AUG56943.1"/>
    </source>
</evidence>
<dbReference type="AlphaFoldDB" id="A0A2K9EGA6"/>
<name>A0A2K9EGA6_9FIRM</name>
<dbReference type="Proteomes" id="UP000239720">
    <property type="component" value="Unassembled WGS sequence"/>
</dbReference>
<evidence type="ECO:0000313" key="5">
    <source>
        <dbReference type="Proteomes" id="UP000239720"/>
    </source>
</evidence>
<reference evidence="2 4" key="1">
    <citation type="submission" date="2017-12" db="EMBL/GenBank/DDBJ databases">
        <title>Complete genome sequence of Herbivorax saccincola GGR1, a novel Cellulosome-producing hydrolytic bacterium in a thermophilic biogas plant, established by Illumina and Nanopore MinION sequencing.</title>
        <authorList>
            <person name="Pechtl A."/>
            <person name="Ruckert C."/>
            <person name="Koeck D.E."/>
            <person name="Maus I."/>
            <person name="Winkler A."/>
            <person name="Kalinowski J."/>
            <person name="Puhler A."/>
            <person name="Schwarz W.W."/>
            <person name="Zverlov V.V."/>
            <person name="Schluter A."/>
            <person name="Liebl W."/>
        </authorList>
    </citation>
    <scope>NUCLEOTIDE SEQUENCE [LARGE SCALE GENOMIC DNA]</scope>
    <source>
        <strain evidence="2">GGR1</strain>
        <strain evidence="4">SR1</strain>
    </source>
</reference>